<evidence type="ECO:0000313" key="4">
    <source>
        <dbReference type="Proteomes" id="UP000269544"/>
    </source>
</evidence>
<name>A0A448UZI9_9FIRM</name>
<dbReference type="Proteomes" id="UP000269544">
    <property type="component" value="Chromosome"/>
</dbReference>
<dbReference type="Pfam" id="PF03061">
    <property type="entry name" value="4HBT"/>
    <property type="match status" value="1"/>
</dbReference>
<protein>
    <submittedName>
        <fullName evidence="3">Esterase HI_1161</fullName>
        <ecNumber evidence="3">3.1.2.-</ecNumber>
    </submittedName>
</protein>
<organism evidence="3 4">
    <name type="scientific">Aedoeadaptatus ivorii</name>
    <dbReference type="NCBI Taxonomy" id="54006"/>
    <lineage>
        <taxon>Bacteria</taxon>
        <taxon>Bacillati</taxon>
        <taxon>Bacillota</taxon>
        <taxon>Tissierellia</taxon>
        <taxon>Tissierellales</taxon>
        <taxon>Peptoniphilaceae</taxon>
        <taxon>Aedoeadaptatus</taxon>
    </lineage>
</organism>
<proteinExistence type="predicted"/>
<sequence length="127" mass="14736">MRTETFQSVKDIFVNYISQFPIEILEYSEERVYARWTVEEKDFNALGIAHGGAILSVADTLAGALGFSRNHLVTKDLHFYYHRPVEKKDTYFRCRYAKAGRRSSLIEVEVLQDEKLCAKGFFTMVEL</sequence>
<dbReference type="Gene3D" id="3.10.129.10">
    <property type="entry name" value="Hotdog Thioesterase"/>
    <property type="match status" value="1"/>
</dbReference>
<dbReference type="CDD" id="cd03443">
    <property type="entry name" value="PaaI_thioesterase"/>
    <property type="match status" value="1"/>
</dbReference>
<dbReference type="SUPFAM" id="SSF54637">
    <property type="entry name" value="Thioesterase/thiol ester dehydrase-isomerase"/>
    <property type="match status" value="1"/>
</dbReference>
<dbReference type="EMBL" id="LR134523">
    <property type="protein sequence ID" value="VEJ34177.1"/>
    <property type="molecule type" value="Genomic_DNA"/>
</dbReference>
<keyword evidence="4" id="KW-1185">Reference proteome</keyword>
<dbReference type="KEGG" id="piv:NCTC13079_00021"/>
<reference evidence="3 4" key="1">
    <citation type="submission" date="2018-12" db="EMBL/GenBank/DDBJ databases">
        <authorList>
            <consortium name="Pathogen Informatics"/>
        </authorList>
    </citation>
    <scope>NUCLEOTIDE SEQUENCE [LARGE SCALE GENOMIC DNA]</scope>
    <source>
        <strain evidence="3 4">NCTC13079</strain>
    </source>
</reference>
<feature type="domain" description="Thioesterase" evidence="2">
    <location>
        <begin position="47"/>
        <end position="114"/>
    </location>
</feature>
<evidence type="ECO:0000313" key="3">
    <source>
        <dbReference type="EMBL" id="VEJ34177.1"/>
    </source>
</evidence>
<accession>A0A448UZI9</accession>
<dbReference type="RefSeq" id="WP_164715146.1">
    <property type="nucleotide sequence ID" value="NZ_JAUSWF010000005.1"/>
</dbReference>
<gene>
    <name evidence="3" type="ORF">NCTC13079_00021</name>
</gene>
<evidence type="ECO:0000259" key="2">
    <source>
        <dbReference type="Pfam" id="PF03061"/>
    </source>
</evidence>
<dbReference type="InterPro" id="IPR006683">
    <property type="entry name" value="Thioestr_dom"/>
</dbReference>
<dbReference type="GO" id="GO:0016289">
    <property type="term" value="F:acyl-CoA hydrolase activity"/>
    <property type="evidence" value="ECO:0007669"/>
    <property type="project" value="UniProtKB-ARBA"/>
</dbReference>
<keyword evidence="1 3" id="KW-0378">Hydrolase</keyword>
<dbReference type="InterPro" id="IPR029069">
    <property type="entry name" value="HotDog_dom_sf"/>
</dbReference>
<dbReference type="AlphaFoldDB" id="A0A448UZI9"/>
<dbReference type="InterPro" id="IPR003736">
    <property type="entry name" value="PAAI_dom"/>
</dbReference>
<dbReference type="NCBIfam" id="TIGR00369">
    <property type="entry name" value="unchar_dom_1"/>
    <property type="match status" value="1"/>
</dbReference>
<evidence type="ECO:0000256" key="1">
    <source>
        <dbReference type="ARBA" id="ARBA00022801"/>
    </source>
</evidence>
<dbReference type="EC" id="3.1.2.-" evidence="3"/>